<reference evidence="2 3" key="1">
    <citation type="submission" date="2019-06" db="EMBL/GenBank/DDBJ databases">
        <title>Genome sequencing of plant associated microbes to promote plant fitness in Sorghum bicolor and Oryza sativa.</title>
        <authorList>
            <person name="Coleman-Derr D."/>
        </authorList>
    </citation>
    <scope>NUCLEOTIDE SEQUENCE [LARGE SCALE GENOMIC DNA]</scope>
    <source>
        <strain evidence="2 3">KV-663</strain>
    </source>
</reference>
<evidence type="ECO:0000313" key="3">
    <source>
        <dbReference type="Proteomes" id="UP000316747"/>
    </source>
</evidence>
<keyword evidence="3" id="KW-1185">Reference proteome</keyword>
<feature type="chain" id="PRO_5021851177" description="Lipoprotein" evidence="1">
    <location>
        <begin position="21"/>
        <end position="134"/>
    </location>
</feature>
<organism evidence="2 3">
    <name type="scientific">Humibacillus xanthopallidus</name>
    <dbReference type="NCBI Taxonomy" id="412689"/>
    <lineage>
        <taxon>Bacteria</taxon>
        <taxon>Bacillati</taxon>
        <taxon>Actinomycetota</taxon>
        <taxon>Actinomycetes</taxon>
        <taxon>Micrococcales</taxon>
        <taxon>Intrasporangiaceae</taxon>
        <taxon>Humibacillus</taxon>
    </lineage>
</organism>
<protein>
    <recommendedName>
        <fullName evidence="4">Lipoprotein</fullName>
    </recommendedName>
</protein>
<dbReference type="EMBL" id="VFPM01000001">
    <property type="protein sequence ID" value="TQM65054.1"/>
    <property type="molecule type" value="Genomic_DNA"/>
</dbReference>
<feature type="signal peptide" evidence="1">
    <location>
        <begin position="1"/>
        <end position="20"/>
    </location>
</feature>
<name>A0A543I382_9MICO</name>
<dbReference type="Proteomes" id="UP000316747">
    <property type="component" value="Unassembled WGS sequence"/>
</dbReference>
<dbReference type="PROSITE" id="PS51257">
    <property type="entry name" value="PROKAR_LIPOPROTEIN"/>
    <property type="match status" value="1"/>
</dbReference>
<comment type="caution">
    <text evidence="2">The sequence shown here is derived from an EMBL/GenBank/DDBJ whole genome shotgun (WGS) entry which is preliminary data.</text>
</comment>
<evidence type="ECO:0000256" key="1">
    <source>
        <dbReference type="SAM" id="SignalP"/>
    </source>
</evidence>
<dbReference type="AlphaFoldDB" id="A0A543I382"/>
<accession>A0A543I382</accession>
<dbReference type="OrthoDB" id="3261230at2"/>
<sequence length="134" mass="14252">MKFTAGVLLFALALAGCGKAADPTRAVPSTTTASAPTRFADARDACGIGSQVSVDDGGRTVTVNGIGKDEMGASLRMEQTDCLLEKLNVSSAVKKHMETTRALDGQQTDEWDGIKARWTYHPDDGLNLILQDTH</sequence>
<proteinExistence type="predicted"/>
<gene>
    <name evidence="2" type="ORF">FBY41_1436</name>
</gene>
<dbReference type="RefSeq" id="WP_141842622.1">
    <property type="nucleotide sequence ID" value="NZ_VFPM01000001.1"/>
</dbReference>
<evidence type="ECO:0008006" key="4">
    <source>
        <dbReference type="Google" id="ProtNLM"/>
    </source>
</evidence>
<keyword evidence="1" id="KW-0732">Signal</keyword>
<evidence type="ECO:0000313" key="2">
    <source>
        <dbReference type="EMBL" id="TQM65054.1"/>
    </source>
</evidence>